<evidence type="ECO:0000313" key="17">
    <source>
        <dbReference type="Proteomes" id="UP000234951"/>
    </source>
</evidence>
<keyword evidence="18" id="KW-1185">Reference proteome</keyword>
<keyword evidence="10" id="KW-0902">Two-component regulatory system</keyword>
<dbReference type="Gene3D" id="6.10.340.10">
    <property type="match status" value="1"/>
</dbReference>
<dbReference type="PROSITE" id="PS50109">
    <property type="entry name" value="HIS_KIN"/>
    <property type="match status" value="1"/>
</dbReference>
<dbReference type="Proteomes" id="UP000235114">
    <property type="component" value="Unassembled WGS sequence"/>
</dbReference>
<comment type="catalytic activity">
    <reaction evidence="1">
        <text>ATP + protein L-histidine = ADP + protein N-phospho-L-histidine.</text>
        <dbReference type="EC" id="2.7.13.3"/>
    </reaction>
</comment>
<evidence type="ECO:0000256" key="2">
    <source>
        <dbReference type="ARBA" id="ARBA00004651"/>
    </source>
</evidence>
<evidence type="ECO:0000313" key="15">
    <source>
        <dbReference type="EMBL" id="PLR81052.1"/>
    </source>
</evidence>
<reference evidence="16 18" key="2">
    <citation type="submission" date="2017-12" db="EMBL/GenBank/DDBJ databases">
        <title>Comparative Functional Genomics of Dry Heat Resistant strains isolated from the Viking Spacecraft.</title>
        <authorList>
            <person name="Seuylemezian A."/>
            <person name="Cooper K."/>
            <person name="Vaishampayan P."/>
        </authorList>
    </citation>
    <scope>NUCLEOTIDE SEQUENCE [LARGE SCALE GENOMIC DNA]</scope>
    <source>
        <strain evidence="16 18">ATCC 29669</strain>
    </source>
</reference>
<dbReference type="PROSITE" id="PS50885">
    <property type="entry name" value="HAMP"/>
    <property type="match status" value="1"/>
</dbReference>
<feature type="transmembrane region" description="Helical" evidence="12">
    <location>
        <begin position="198"/>
        <end position="217"/>
    </location>
</feature>
<dbReference type="Gene3D" id="3.30.565.10">
    <property type="entry name" value="Histidine kinase-like ATPase, C-terminal domain"/>
    <property type="match status" value="1"/>
</dbReference>
<accession>A0A2N5GJ16</accession>
<evidence type="ECO:0000256" key="12">
    <source>
        <dbReference type="SAM" id="Phobius"/>
    </source>
</evidence>
<dbReference type="SUPFAM" id="SSF158472">
    <property type="entry name" value="HAMP domain-like"/>
    <property type="match status" value="1"/>
</dbReference>
<evidence type="ECO:0000256" key="6">
    <source>
        <dbReference type="ARBA" id="ARBA00022679"/>
    </source>
</evidence>
<reference evidence="15 17" key="1">
    <citation type="submission" date="2017-11" db="EMBL/GenBank/DDBJ databases">
        <title>Comparitive Functional Genomics of Dry Heat Resistant strains isolated from the Viking Spacecraft.</title>
        <authorList>
            <person name="Seuylemezian A."/>
            <person name="Cooper K."/>
            <person name="Vaishampayan P."/>
        </authorList>
    </citation>
    <scope>NUCLEOTIDE SEQUENCE [LARGE SCALE GENOMIC DNA]</scope>
    <source>
        <strain evidence="15 17">M4.6</strain>
    </source>
</reference>
<dbReference type="EMBL" id="PGVA01000041">
    <property type="protein sequence ID" value="PLR81052.1"/>
    <property type="molecule type" value="Genomic_DNA"/>
</dbReference>
<dbReference type="InterPro" id="IPR003661">
    <property type="entry name" value="HisK_dim/P_dom"/>
</dbReference>
<dbReference type="InterPro" id="IPR004358">
    <property type="entry name" value="Sig_transdc_His_kin-like_C"/>
</dbReference>
<dbReference type="EMBL" id="PGVD01000019">
    <property type="protein sequence ID" value="PLR98974.1"/>
    <property type="molecule type" value="Genomic_DNA"/>
</dbReference>
<keyword evidence="12" id="KW-1133">Transmembrane helix</keyword>
<protein>
    <recommendedName>
        <fullName evidence="3">histidine kinase</fullName>
        <ecNumber evidence="3">2.7.13.3</ecNumber>
    </recommendedName>
</protein>
<keyword evidence="7" id="KW-0547">Nucleotide-binding</keyword>
<feature type="domain" description="HAMP" evidence="14">
    <location>
        <begin position="222"/>
        <end position="274"/>
    </location>
</feature>
<evidence type="ECO:0000313" key="18">
    <source>
        <dbReference type="Proteomes" id="UP000235114"/>
    </source>
</evidence>
<dbReference type="GO" id="GO:0005886">
    <property type="term" value="C:plasma membrane"/>
    <property type="evidence" value="ECO:0007669"/>
    <property type="project" value="UniProtKB-SubCell"/>
</dbReference>
<evidence type="ECO:0000256" key="4">
    <source>
        <dbReference type="ARBA" id="ARBA00022475"/>
    </source>
</evidence>
<comment type="caution">
    <text evidence="15">The sequence shown here is derived from an EMBL/GenBank/DDBJ whole genome shotgun (WGS) entry which is preliminary data.</text>
</comment>
<dbReference type="InterPro" id="IPR036097">
    <property type="entry name" value="HisK_dim/P_sf"/>
</dbReference>
<dbReference type="InterPro" id="IPR003594">
    <property type="entry name" value="HATPase_dom"/>
</dbReference>
<dbReference type="AlphaFoldDB" id="A0A2N5GJ16"/>
<dbReference type="Pfam" id="PF02518">
    <property type="entry name" value="HATPase_c"/>
    <property type="match status" value="1"/>
</dbReference>
<dbReference type="InterPro" id="IPR036890">
    <property type="entry name" value="HATPase_C_sf"/>
</dbReference>
<organism evidence="15 17">
    <name type="scientific">Bacillus canaveralius</name>
    <dbReference type="NCBI Taxonomy" id="1403243"/>
    <lineage>
        <taxon>Bacteria</taxon>
        <taxon>Bacillati</taxon>
        <taxon>Bacillota</taxon>
        <taxon>Bacilli</taxon>
        <taxon>Bacillales</taxon>
        <taxon>Bacillaceae</taxon>
        <taxon>Bacillus</taxon>
    </lineage>
</organism>
<sequence>MMQKIKKLPLFRKVLLFSFLITFLVAVSTAGISFILHSKLLEDQIEERVEGLSSLWSTTINTEDIFSVKEFQDLDNPALGRLVKNVSLINERNAAFVEAYILDPEIHENSSFYVLAASKHYNDLGLENMSYYKGGEEFTKTFKTVINEDRASSTGVYKDQYGTWITAFSPIKDERGNVIALLGVDAEASFVGADEKKITAILIYSFLIITIIVYFLLSWGLKKVIEPINEIIYGINEVSSGNFNVRLQIEEFSDLKKLAERFNMMTRQLSILFDRLSATSQQLGPPPKRQDPMQWEAALDEMENIFQKTKFQQELQRAEKMNAIGQLAASVAHEIRNPMTVVKGFLQIFLAKESMSDEERMYIKLMIEEMNRAETIINDYLSLAKPDLKQIEQVDGAELASKVVDLMNSYAMMSKNIDMAIHISEPIMVRGNKSELNQVLINILKNGIEAMKEGGKLTLTLKEEGDYGVFIISDTGIGMSEEALKRLGTAFYSLKEKGTGIGLMVCYQIIERMKGKIEVESKEGEGTTFRIYVPLFSAKEQE</sequence>
<dbReference type="CDD" id="cd00082">
    <property type="entry name" value="HisKA"/>
    <property type="match status" value="1"/>
</dbReference>
<evidence type="ECO:0000256" key="1">
    <source>
        <dbReference type="ARBA" id="ARBA00000085"/>
    </source>
</evidence>
<dbReference type="GO" id="GO:0005524">
    <property type="term" value="F:ATP binding"/>
    <property type="evidence" value="ECO:0007669"/>
    <property type="project" value="UniProtKB-KW"/>
</dbReference>
<evidence type="ECO:0000256" key="7">
    <source>
        <dbReference type="ARBA" id="ARBA00022741"/>
    </source>
</evidence>
<dbReference type="SUPFAM" id="SSF55874">
    <property type="entry name" value="ATPase domain of HSP90 chaperone/DNA topoisomerase II/histidine kinase"/>
    <property type="match status" value="1"/>
</dbReference>
<dbReference type="SUPFAM" id="SSF47384">
    <property type="entry name" value="Homodimeric domain of signal transducing histidine kinase"/>
    <property type="match status" value="1"/>
</dbReference>
<name>A0A2N5GJ16_9BACI</name>
<gene>
    <name evidence="15" type="ORF">CU635_16200</name>
    <name evidence="16" type="ORF">CVD25_06755</name>
</gene>
<comment type="subcellular location">
    <subcellularLocation>
        <location evidence="2">Cell membrane</location>
        <topology evidence="2">Multi-pass membrane protein</topology>
    </subcellularLocation>
</comment>
<evidence type="ECO:0000256" key="3">
    <source>
        <dbReference type="ARBA" id="ARBA00012438"/>
    </source>
</evidence>
<keyword evidence="8 15" id="KW-0418">Kinase</keyword>
<evidence type="ECO:0000256" key="9">
    <source>
        <dbReference type="ARBA" id="ARBA00022840"/>
    </source>
</evidence>
<dbReference type="RefSeq" id="WP_101578424.1">
    <property type="nucleotide sequence ID" value="NZ_PGVA01000041.1"/>
</dbReference>
<dbReference type="PANTHER" id="PTHR43065">
    <property type="entry name" value="SENSOR HISTIDINE KINASE"/>
    <property type="match status" value="1"/>
</dbReference>
<proteinExistence type="predicted"/>
<evidence type="ECO:0000313" key="16">
    <source>
        <dbReference type="EMBL" id="PLR98974.1"/>
    </source>
</evidence>
<keyword evidence="9" id="KW-0067">ATP-binding</keyword>
<keyword evidence="6" id="KW-0808">Transferase</keyword>
<feature type="domain" description="Histidine kinase" evidence="13">
    <location>
        <begin position="330"/>
        <end position="537"/>
    </location>
</feature>
<dbReference type="Pfam" id="PF00512">
    <property type="entry name" value="HisKA"/>
    <property type="match status" value="1"/>
</dbReference>
<dbReference type="Proteomes" id="UP000234951">
    <property type="component" value="Unassembled WGS sequence"/>
</dbReference>
<evidence type="ECO:0000256" key="5">
    <source>
        <dbReference type="ARBA" id="ARBA00022553"/>
    </source>
</evidence>
<evidence type="ECO:0000256" key="10">
    <source>
        <dbReference type="ARBA" id="ARBA00023012"/>
    </source>
</evidence>
<dbReference type="SMART" id="SM00388">
    <property type="entry name" value="HisKA"/>
    <property type="match status" value="1"/>
</dbReference>
<keyword evidence="11 12" id="KW-0472">Membrane</keyword>
<dbReference type="InterPro" id="IPR005467">
    <property type="entry name" value="His_kinase_dom"/>
</dbReference>
<dbReference type="GO" id="GO:0000155">
    <property type="term" value="F:phosphorelay sensor kinase activity"/>
    <property type="evidence" value="ECO:0007669"/>
    <property type="project" value="InterPro"/>
</dbReference>
<dbReference type="PRINTS" id="PR00344">
    <property type="entry name" value="BCTRLSENSOR"/>
</dbReference>
<keyword evidence="5" id="KW-0597">Phosphoprotein</keyword>
<evidence type="ECO:0000259" key="13">
    <source>
        <dbReference type="PROSITE" id="PS50109"/>
    </source>
</evidence>
<dbReference type="EC" id="2.7.13.3" evidence="3"/>
<evidence type="ECO:0000256" key="11">
    <source>
        <dbReference type="ARBA" id="ARBA00023136"/>
    </source>
</evidence>
<dbReference type="InterPro" id="IPR003660">
    <property type="entry name" value="HAMP_dom"/>
</dbReference>
<dbReference type="OrthoDB" id="9815750at2"/>
<evidence type="ECO:0000259" key="14">
    <source>
        <dbReference type="PROSITE" id="PS50885"/>
    </source>
</evidence>
<keyword evidence="4" id="KW-1003">Cell membrane</keyword>
<dbReference type="SMART" id="SM00387">
    <property type="entry name" value="HATPase_c"/>
    <property type="match status" value="1"/>
</dbReference>
<keyword evidence="12" id="KW-0812">Transmembrane</keyword>
<evidence type="ECO:0000256" key="8">
    <source>
        <dbReference type="ARBA" id="ARBA00022777"/>
    </source>
</evidence>
<dbReference type="Gene3D" id="1.10.287.130">
    <property type="match status" value="1"/>
</dbReference>
<dbReference type="PANTHER" id="PTHR43065:SF46">
    <property type="entry name" value="C4-DICARBOXYLATE TRANSPORT SENSOR PROTEIN DCTB"/>
    <property type="match status" value="1"/>
</dbReference>
<dbReference type="CDD" id="cd06225">
    <property type="entry name" value="HAMP"/>
    <property type="match status" value="1"/>
</dbReference>